<feature type="transmembrane region" description="Helical" evidence="6">
    <location>
        <begin position="252"/>
        <end position="281"/>
    </location>
</feature>
<feature type="transmembrane region" description="Helical" evidence="6">
    <location>
        <begin position="20"/>
        <end position="39"/>
    </location>
</feature>
<dbReference type="PANTHER" id="PTHR30250:SF11">
    <property type="entry name" value="O-ANTIGEN TRANSPORTER-RELATED"/>
    <property type="match status" value="1"/>
</dbReference>
<dbReference type="Pfam" id="PF01943">
    <property type="entry name" value="Polysacc_synt"/>
    <property type="match status" value="1"/>
</dbReference>
<gene>
    <name evidence="7" type="ORF">ACFSR8_01030</name>
</gene>
<keyword evidence="3 6" id="KW-0812">Transmembrane</keyword>
<keyword evidence="4 6" id="KW-1133">Transmembrane helix</keyword>
<accession>A0ABW5T6F8</accession>
<feature type="transmembrane region" description="Helical" evidence="6">
    <location>
        <begin position="419"/>
        <end position="436"/>
    </location>
</feature>
<protein>
    <submittedName>
        <fullName evidence="7">Oligosaccharide flippase family protein</fullName>
    </submittedName>
</protein>
<keyword evidence="5 6" id="KW-0472">Membrane</keyword>
<evidence type="ECO:0000256" key="6">
    <source>
        <dbReference type="SAM" id="Phobius"/>
    </source>
</evidence>
<proteinExistence type="predicted"/>
<evidence type="ECO:0000256" key="4">
    <source>
        <dbReference type="ARBA" id="ARBA00022989"/>
    </source>
</evidence>
<evidence type="ECO:0000313" key="7">
    <source>
        <dbReference type="EMBL" id="MFD2724780.1"/>
    </source>
</evidence>
<keyword evidence="2" id="KW-1003">Cell membrane</keyword>
<feature type="transmembrane region" description="Helical" evidence="6">
    <location>
        <begin position="118"/>
        <end position="136"/>
    </location>
</feature>
<feature type="transmembrane region" description="Helical" evidence="6">
    <location>
        <begin position="148"/>
        <end position="170"/>
    </location>
</feature>
<feature type="transmembrane region" description="Helical" evidence="6">
    <location>
        <begin position="51"/>
        <end position="68"/>
    </location>
</feature>
<dbReference type="Proteomes" id="UP001597476">
    <property type="component" value="Unassembled WGS sequence"/>
</dbReference>
<sequence>MRFILINRIRKSPIFKNIAIFFSGSLIALIPVVAVQFFLPKFLSVGDYGLYKSFTLYLSYTSLLHFGLKDGIYIALCGEEVFETKKNHIYYSFLIGQQFMVLIAMLGVSLFFDFPLKVVLLCLAFTSFFFIINTYYDVLFQAQKRFNIVSLMKIIKETLFLVLLILIYLFYEEADFVTILMAFLASIVVSFIIYSYFSRSQIKVIGIGKPEIDFIKPVYNRGVKLIAGNFGHQINTNIDKLFINFFYSVELFAYYSFGGMFFVLTNTFVNSVATVLLPYLFDEYKRDLTKKHRQLMKVTTLFSLVLFFYLICIFHFVEYFYPKYIKSIPIIALFYIGMVYNIKINVIQNNYLKTLGLDKHYIKNNYIILLIFILVMVVLYALGVEVIYFALCTSIMMYLRSKINLWSINTKLEDRRNYILDDLFIIALGAIVYLYADYLI</sequence>
<organism evidence="7 8">
    <name type="scientific">Hyunsoonleella rubra</name>
    <dbReference type="NCBI Taxonomy" id="1737062"/>
    <lineage>
        <taxon>Bacteria</taxon>
        <taxon>Pseudomonadati</taxon>
        <taxon>Bacteroidota</taxon>
        <taxon>Flavobacteriia</taxon>
        <taxon>Flavobacteriales</taxon>
        <taxon>Flavobacteriaceae</taxon>
    </lineage>
</organism>
<dbReference type="EMBL" id="JBHULY010000005">
    <property type="protein sequence ID" value="MFD2724780.1"/>
    <property type="molecule type" value="Genomic_DNA"/>
</dbReference>
<keyword evidence="8" id="KW-1185">Reference proteome</keyword>
<comment type="subcellular location">
    <subcellularLocation>
        <location evidence="1">Cell membrane</location>
        <topology evidence="1">Multi-pass membrane protein</topology>
    </subcellularLocation>
</comment>
<dbReference type="RefSeq" id="WP_380288155.1">
    <property type="nucleotide sequence ID" value="NZ_JBHULY010000005.1"/>
</dbReference>
<feature type="transmembrane region" description="Helical" evidence="6">
    <location>
        <begin position="89"/>
        <end position="112"/>
    </location>
</feature>
<evidence type="ECO:0000256" key="1">
    <source>
        <dbReference type="ARBA" id="ARBA00004651"/>
    </source>
</evidence>
<feature type="transmembrane region" description="Helical" evidence="6">
    <location>
        <begin position="328"/>
        <end position="346"/>
    </location>
</feature>
<dbReference type="InterPro" id="IPR050833">
    <property type="entry name" value="Poly_Biosynth_Transport"/>
</dbReference>
<feature type="transmembrane region" description="Helical" evidence="6">
    <location>
        <begin position="301"/>
        <end position="321"/>
    </location>
</feature>
<evidence type="ECO:0000313" key="8">
    <source>
        <dbReference type="Proteomes" id="UP001597476"/>
    </source>
</evidence>
<dbReference type="InterPro" id="IPR002797">
    <property type="entry name" value="Polysacc_synth"/>
</dbReference>
<reference evidence="8" key="1">
    <citation type="journal article" date="2019" name="Int. J. Syst. Evol. Microbiol.">
        <title>The Global Catalogue of Microorganisms (GCM) 10K type strain sequencing project: providing services to taxonomists for standard genome sequencing and annotation.</title>
        <authorList>
            <consortium name="The Broad Institute Genomics Platform"/>
            <consortium name="The Broad Institute Genome Sequencing Center for Infectious Disease"/>
            <person name="Wu L."/>
            <person name="Ma J."/>
        </authorList>
    </citation>
    <scope>NUCLEOTIDE SEQUENCE [LARGE SCALE GENOMIC DNA]</scope>
    <source>
        <strain evidence="8">KCTC 42398</strain>
    </source>
</reference>
<evidence type="ECO:0000256" key="5">
    <source>
        <dbReference type="ARBA" id="ARBA00023136"/>
    </source>
</evidence>
<evidence type="ECO:0000256" key="3">
    <source>
        <dbReference type="ARBA" id="ARBA00022692"/>
    </source>
</evidence>
<name>A0ABW5T6F8_9FLAO</name>
<dbReference type="PANTHER" id="PTHR30250">
    <property type="entry name" value="PST FAMILY PREDICTED COLANIC ACID TRANSPORTER"/>
    <property type="match status" value="1"/>
</dbReference>
<feature type="transmembrane region" description="Helical" evidence="6">
    <location>
        <begin position="366"/>
        <end position="399"/>
    </location>
</feature>
<evidence type="ECO:0000256" key="2">
    <source>
        <dbReference type="ARBA" id="ARBA00022475"/>
    </source>
</evidence>
<feature type="transmembrane region" description="Helical" evidence="6">
    <location>
        <begin position="176"/>
        <end position="197"/>
    </location>
</feature>
<comment type="caution">
    <text evidence="7">The sequence shown here is derived from an EMBL/GenBank/DDBJ whole genome shotgun (WGS) entry which is preliminary data.</text>
</comment>